<dbReference type="InterPro" id="IPR013094">
    <property type="entry name" value="AB_hydrolase_3"/>
</dbReference>
<dbReference type="SUPFAM" id="SSF53474">
    <property type="entry name" value="alpha/beta-Hydrolases"/>
    <property type="match status" value="1"/>
</dbReference>
<dbReference type="InterPro" id="IPR050300">
    <property type="entry name" value="GDXG_lipolytic_enzyme"/>
</dbReference>
<dbReference type="Proteomes" id="UP001302602">
    <property type="component" value="Unassembled WGS sequence"/>
</dbReference>
<dbReference type="Pfam" id="PF07859">
    <property type="entry name" value="Abhydrolase_3"/>
    <property type="match status" value="1"/>
</dbReference>
<feature type="domain" description="Alpha/beta hydrolase fold-3" evidence="3">
    <location>
        <begin position="96"/>
        <end position="320"/>
    </location>
</feature>
<reference evidence="4" key="1">
    <citation type="journal article" date="2023" name="Mol. Phylogenet. Evol.">
        <title>Genome-scale phylogeny and comparative genomics of the fungal order Sordariales.</title>
        <authorList>
            <person name="Hensen N."/>
            <person name="Bonometti L."/>
            <person name="Westerberg I."/>
            <person name="Brannstrom I.O."/>
            <person name="Guillou S."/>
            <person name="Cros-Aarteil S."/>
            <person name="Calhoun S."/>
            <person name="Haridas S."/>
            <person name="Kuo A."/>
            <person name="Mondo S."/>
            <person name="Pangilinan J."/>
            <person name="Riley R."/>
            <person name="LaButti K."/>
            <person name="Andreopoulos B."/>
            <person name="Lipzen A."/>
            <person name="Chen C."/>
            <person name="Yan M."/>
            <person name="Daum C."/>
            <person name="Ng V."/>
            <person name="Clum A."/>
            <person name="Steindorff A."/>
            <person name="Ohm R.A."/>
            <person name="Martin F."/>
            <person name="Silar P."/>
            <person name="Natvig D.O."/>
            <person name="Lalanne C."/>
            <person name="Gautier V."/>
            <person name="Ament-Velasquez S.L."/>
            <person name="Kruys A."/>
            <person name="Hutchinson M.I."/>
            <person name="Powell A.J."/>
            <person name="Barry K."/>
            <person name="Miller A.N."/>
            <person name="Grigoriev I.V."/>
            <person name="Debuchy R."/>
            <person name="Gladieux P."/>
            <person name="Hiltunen Thoren M."/>
            <person name="Johannesson H."/>
        </authorList>
    </citation>
    <scope>NUCLEOTIDE SEQUENCE</scope>
    <source>
        <strain evidence="4">CBS 731.68</strain>
    </source>
</reference>
<dbReference type="PANTHER" id="PTHR48081">
    <property type="entry name" value="AB HYDROLASE SUPERFAMILY PROTEIN C4A8.06C"/>
    <property type="match status" value="1"/>
</dbReference>
<evidence type="ECO:0000256" key="2">
    <source>
        <dbReference type="SAM" id="MobiDB-lite"/>
    </source>
</evidence>
<reference evidence="4" key="2">
    <citation type="submission" date="2023-05" db="EMBL/GenBank/DDBJ databases">
        <authorList>
            <consortium name="Lawrence Berkeley National Laboratory"/>
            <person name="Steindorff A."/>
            <person name="Hensen N."/>
            <person name="Bonometti L."/>
            <person name="Westerberg I."/>
            <person name="Brannstrom I.O."/>
            <person name="Guillou S."/>
            <person name="Cros-Aarteil S."/>
            <person name="Calhoun S."/>
            <person name="Haridas S."/>
            <person name="Kuo A."/>
            <person name="Mondo S."/>
            <person name="Pangilinan J."/>
            <person name="Riley R."/>
            <person name="Labutti K."/>
            <person name="Andreopoulos B."/>
            <person name="Lipzen A."/>
            <person name="Chen C."/>
            <person name="Yanf M."/>
            <person name="Daum C."/>
            <person name="Ng V."/>
            <person name="Clum A."/>
            <person name="Ohm R."/>
            <person name="Martin F."/>
            <person name="Silar P."/>
            <person name="Natvig D."/>
            <person name="Lalanne C."/>
            <person name="Gautier V."/>
            <person name="Ament-Velasquez S.L."/>
            <person name="Kruys A."/>
            <person name="Hutchinson M.I."/>
            <person name="Powell A.J."/>
            <person name="Barry K."/>
            <person name="Miller A.N."/>
            <person name="Grigoriev I.V."/>
            <person name="Debuchy R."/>
            <person name="Gladieux P."/>
            <person name="Thoren M.H."/>
            <person name="Johannesson H."/>
        </authorList>
    </citation>
    <scope>NUCLEOTIDE SEQUENCE</scope>
    <source>
        <strain evidence="4">CBS 731.68</strain>
    </source>
</reference>
<sequence>MCDFSCYGGASDEWLALEASLPPPPPLGQSVEEKRRAVNEGREQAAAQAMEALSRRVRTRDHSIPTRDGSKIKARSYRPRHVDGNASEDHPLPVYIHLHGGGFLFGTLASEDATCARVCLNARVVVLNVNYRHTPEHGYPKAWNDVEDAFEWLHDNMQLVGGDAARVVVGGISAGAQLTASLVLGKHVGRVAAPRPAIAGQVLMIPALVNMDCYEPQVRKMKDPSASSYEENKDAPILPVSACRFFTDLLKIDRAELGAENLKLNPGNAAPEQVKGLPPTVFGIAGLDPLRDEGLLYAKMLTESGVPTNVHLFKGVPHGFRRFGDKLSASKKWDEVMENGIRWALGSHTACPAFSVHTW</sequence>
<proteinExistence type="predicted"/>
<protein>
    <submittedName>
        <fullName evidence="4">Alpha/beta-hydrolase</fullName>
    </submittedName>
</protein>
<dbReference type="AlphaFoldDB" id="A0AAN6TUB1"/>
<organism evidence="4 5">
    <name type="scientific">Parathielavia appendiculata</name>
    <dbReference type="NCBI Taxonomy" id="2587402"/>
    <lineage>
        <taxon>Eukaryota</taxon>
        <taxon>Fungi</taxon>
        <taxon>Dikarya</taxon>
        <taxon>Ascomycota</taxon>
        <taxon>Pezizomycotina</taxon>
        <taxon>Sordariomycetes</taxon>
        <taxon>Sordariomycetidae</taxon>
        <taxon>Sordariales</taxon>
        <taxon>Chaetomiaceae</taxon>
        <taxon>Parathielavia</taxon>
    </lineage>
</organism>
<keyword evidence="5" id="KW-1185">Reference proteome</keyword>
<dbReference type="Gene3D" id="3.40.50.1820">
    <property type="entry name" value="alpha/beta hydrolase"/>
    <property type="match status" value="1"/>
</dbReference>
<accession>A0AAN6TUB1</accession>
<evidence type="ECO:0000313" key="5">
    <source>
        <dbReference type="Proteomes" id="UP001302602"/>
    </source>
</evidence>
<evidence type="ECO:0000313" key="4">
    <source>
        <dbReference type="EMBL" id="KAK4120121.1"/>
    </source>
</evidence>
<dbReference type="GeneID" id="87832518"/>
<evidence type="ECO:0000259" key="3">
    <source>
        <dbReference type="Pfam" id="PF07859"/>
    </source>
</evidence>
<dbReference type="GO" id="GO:0016787">
    <property type="term" value="F:hydrolase activity"/>
    <property type="evidence" value="ECO:0007669"/>
    <property type="project" value="UniProtKB-KW"/>
</dbReference>
<name>A0AAN6TUB1_9PEZI</name>
<comment type="caution">
    <text evidence="4">The sequence shown here is derived from an EMBL/GenBank/DDBJ whole genome shotgun (WGS) entry which is preliminary data.</text>
</comment>
<dbReference type="InterPro" id="IPR029058">
    <property type="entry name" value="AB_hydrolase_fold"/>
</dbReference>
<gene>
    <name evidence="4" type="ORF">N657DRAFT_674460</name>
</gene>
<dbReference type="EMBL" id="MU853241">
    <property type="protein sequence ID" value="KAK4120121.1"/>
    <property type="molecule type" value="Genomic_DNA"/>
</dbReference>
<dbReference type="RefSeq" id="XP_062643893.1">
    <property type="nucleotide sequence ID" value="XM_062795750.1"/>
</dbReference>
<dbReference type="PANTHER" id="PTHR48081:SF8">
    <property type="entry name" value="ALPHA_BETA HYDROLASE FOLD-3 DOMAIN-CONTAINING PROTEIN-RELATED"/>
    <property type="match status" value="1"/>
</dbReference>
<evidence type="ECO:0000256" key="1">
    <source>
        <dbReference type="ARBA" id="ARBA00022801"/>
    </source>
</evidence>
<feature type="compositionally biased region" description="Basic and acidic residues" evidence="2">
    <location>
        <begin position="31"/>
        <end position="43"/>
    </location>
</feature>
<keyword evidence="1" id="KW-0378">Hydrolase</keyword>
<feature type="region of interest" description="Disordered" evidence="2">
    <location>
        <begin position="18"/>
        <end position="44"/>
    </location>
</feature>